<comment type="caution">
    <text evidence="4">Lacks conserved residue(s) required for the propagation of feature annotation.</text>
</comment>
<dbReference type="InterPro" id="IPR016185">
    <property type="entry name" value="PreATP-grasp_dom_sf"/>
</dbReference>
<feature type="binding site" evidence="4">
    <location>
        <position position="103"/>
    </location>
    <ligand>
        <name>ATP</name>
        <dbReference type="ChEBI" id="CHEBI:30616"/>
    </ligand>
</feature>
<comment type="similarity">
    <text evidence="4 5">Belongs to the PurK/PurT family.</text>
</comment>
<evidence type="ECO:0000256" key="5">
    <source>
        <dbReference type="RuleBase" id="RU361200"/>
    </source>
</evidence>
<feature type="binding site" evidence="4">
    <location>
        <begin position="149"/>
        <end position="155"/>
    </location>
    <ligand>
        <name>ATP</name>
        <dbReference type="ChEBI" id="CHEBI:30616"/>
    </ligand>
</feature>
<dbReference type="GO" id="GO:0005524">
    <property type="term" value="F:ATP binding"/>
    <property type="evidence" value="ECO:0007669"/>
    <property type="project" value="UniProtKB-UniRule"/>
</dbReference>
<evidence type="ECO:0000256" key="4">
    <source>
        <dbReference type="HAMAP-Rule" id="MF_01928"/>
    </source>
</evidence>
<reference evidence="7 8" key="1">
    <citation type="journal article" date="2022" name="Microbiol. Resour. Announc.">
        <title>Complete Genome Sequence of the Hyperthermophilic and Acidophilic Archaeon Saccharolobus caldissimus Strain HS-3T.</title>
        <authorList>
            <person name="Sakai H.D."/>
            <person name="Kurosawa N."/>
        </authorList>
    </citation>
    <scope>NUCLEOTIDE SEQUENCE [LARGE SCALE GENOMIC DNA]</scope>
    <source>
        <strain evidence="7 8">JCM32116</strain>
    </source>
</reference>
<keyword evidence="8" id="KW-1185">Reference proteome</keyword>
<dbReference type="GO" id="GO:0004638">
    <property type="term" value="F:phosphoribosylaminoimidazole carboxylase activity"/>
    <property type="evidence" value="ECO:0007669"/>
    <property type="project" value="InterPro"/>
</dbReference>
<dbReference type="Gene3D" id="3.30.470.20">
    <property type="entry name" value="ATP-grasp fold, B domain"/>
    <property type="match status" value="1"/>
</dbReference>
<feature type="binding site" evidence="4">
    <location>
        <begin position="178"/>
        <end position="181"/>
    </location>
    <ligand>
        <name>ATP</name>
        <dbReference type="ChEBI" id="CHEBI:30616"/>
    </ligand>
</feature>
<keyword evidence="2 4" id="KW-0658">Purine biosynthesis</keyword>
<evidence type="ECO:0000256" key="3">
    <source>
        <dbReference type="ARBA" id="ARBA00022840"/>
    </source>
</evidence>
<dbReference type="InterPro" id="IPR003135">
    <property type="entry name" value="ATP-grasp_carboxylate-amine"/>
</dbReference>
<proteinExistence type="inferred from homology"/>
<protein>
    <recommendedName>
        <fullName evidence="4 5">N5-carboxyaminoimidazole ribonucleotide synthase</fullName>
        <shortName evidence="4 5">N5-CAIR synthase</shortName>
        <ecNumber evidence="4 5">6.3.4.18</ecNumber>
    </recommendedName>
    <alternativeName>
        <fullName evidence="4 5">5-(carboxyamino)imidazole ribonucleotide synthetase</fullName>
    </alternativeName>
</protein>
<evidence type="ECO:0000313" key="7">
    <source>
        <dbReference type="EMBL" id="BDB97952.1"/>
    </source>
</evidence>
<organism evidence="7 8">
    <name type="scientific">Saccharolobus caldissimus</name>
    <dbReference type="NCBI Taxonomy" id="1702097"/>
    <lineage>
        <taxon>Archaea</taxon>
        <taxon>Thermoproteota</taxon>
        <taxon>Thermoprotei</taxon>
        <taxon>Sulfolobales</taxon>
        <taxon>Sulfolobaceae</taxon>
        <taxon>Saccharolobus</taxon>
    </lineage>
</organism>
<dbReference type="NCBIfam" id="NF004679">
    <property type="entry name" value="PRK06019.1-5"/>
    <property type="match status" value="1"/>
</dbReference>
<dbReference type="KEGG" id="scas:SACC_09690"/>
<dbReference type="Pfam" id="PF02222">
    <property type="entry name" value="ATP-grasp"/>
    <property type="match status" value="1"/>
</dbReference>
<comment type="catalytic activity">
    <reaction evidence="4 5">
        <text>5-amino-1-(5-phospho-beta-D-ribosyl)imidazole + hydrogencarbonate + ATP = 5-carboxyamino-1-(5-phospho-D-ribosyl)imidazole + ADP + phosphate + 2 H(+)</text>
        <dbReference type="Rhea" id="RHEA:19317"/>
        <dbReference type="ChEBI" id="CHEBI:15378"/>
        <dbReference type="ChEBI" id="CHEBI:17544"/>
        <dbReference type="ChEBI" id="CHEBI:30616"/>
        <dbReference type="ChEBI" id="CHEBI:43474"/>
        <dbReference type="ChEBI" id="CHEBI:58730"/>
        <dbReference type="ChEBI" id="CHEBI:137981"/>
        <dbReference type="ChEBI" id="CHEBI:456216"/>
        <dbReference type="EC" id="6.3.4.18"/>
    </reaction>
</comment>
<comment type="function">
    <text evidence="5">Catalyzes the ATP-dependent conversion of 5-aminoimidazole ribonucleotide (AIR) and HCO(3)- to N5-carboxyaminoimidazole ribonucleotide (N5-CAIR).</text>
</comment>
<dbReference type="HAMAP" id="MF_01928">
    <property type="entry name" value="PurK"/>
    <property type="match status" value="1"/>
</dbReference>
<dbReference type="Gene3D" id="3.30.1490.20">
    <property type="entry name" value="ATP-grasp fold, A domain"/>
    <property type="match status" value="1"/>
</dbReference>
<dbReference type="PANTHER" id="PTHR11609:SF5">
    <property type="entry name" value="PHOSPHORIBOSYLAMINOIMIDAZOLE CARBOXYLASE"/>
    <property type="match status" value="1"/>
</dbReference>
<accession>A0AAQ4CQ71</accession>
<dbReference type="NCBIfam" id="TIGR01161">
    <property type="entry name" value="purK"/>
    <property type="match status" value="1"/>
</dbReference>
<dbReference type="EMBL" id="AP025226">
    <property type="protein sequence ID" value="BDB97952.1"/>
    <property type="molecule type" value="Genomic_DNA"/>
</dbReference>
<dbReference type="InterPro" id="IPR040686">
    <property type="entry name" value="PurK_C"/>
</dbReference>
<dbReference type="GO" id="GO:0046872">
    <property type="term" value="F:metal ion binding"/>
    <property type="evidence" value="ECO:0007669"/>
    <property type="project" value="InterPro"/>
</dbReference>
<dbReference type="InterPro" id="IPR011761">
    <property type="entry name" value="ATP-grasp"/>
</dbReference>
<dbReference type="InterPro" id="IPR054350">
    <property type="entry name" value="PurT/PurK_preATP-grasp"/>
</dbReference>
<dbReference type="Pfam" id="PF17769">
    <property type="entry name" value="PurK_C"/>
    <property type="match status" value="1"/>
</dbReference>
<comment type="pathway">
    <text evidence="4 5">Purine metabolism; IMP biosynthesis via de novo pathway; 5-amino-1-(5-phospho-D-ribosyl)imidazole-4-carboxylate from 5-amino-1-(5-phospho-D-ribosyl)imidazole (N5-CAIR route): step 1/2.</text>
</comment>
<name>A0AAQ4CQ71_9CREN</name>
<keyword evidence="3 4" id="KW-0067">ATP-binding</keyword>
<dbReference type="Pfam" id="PF22660">
    <property type="entry name" value="RS_preATP-grasp-like"/>
    <property type="match status" value="1"/>
</dbReference>
<dbReference type="SUPFAM" id="SSF52440">
    <property type="entry name" value="PreATP-grasp domain"/>
    <property type="match status" value="1"/>
</dbReference>
<gene>
    <name evidence="4 5" type="primary">purK</name>
    <name evidence="7" type="ORF">SACC_09690</name>
</gene>
<feature type="binding site" evidence="4">
    <location>
        <position position="144"/>
    </location>
    <ligand>
        <name>ATP</name>
        <dbReference type="ChEBI" id="CHEBI:30616"/>
    </ligand>
</feature>
<dbReference type="PANTHER" id="PTHR11609">
    <property type="entry name" value="PURINE BIOSYNTHESIS PROTEIN 6/7, PUR6/7"/>
    <property type="match status" value="1"/>
</dbReference>
<dbReference type="InterPro" id="IPR011054">
    <property type="entry name" value="Rudment_hybrid_motif"/>
</dbReference>
<dbReference type="Gene3D" id="3.40.50.20">
    <property type="match status" value="1"/>
</dbReference>
<feature type="binding site" evidence="4">
    <location>
        <position position="186"/>
    </location>
    <ligand>
        <name>ATP</name>
        <dbReference type="ChEBI" id="CHEBI:30616"/>
    </ligand>
</feature>
<keyword evidence="1 4" id="KW-0547">Nucleotide-binding</keyword>
<dbReference type="InterPro" id="IPR005875">
    <property type="entry name" value="PurK"/>
</dbReference>
<dbReference type="AlphaFoldDB" id="A0AAQ4CQ71"/>
<dbReference type="SUPFAM" id="SSF51246">
    <property type="entry name" value="Rudiment single hybrid motif"/>
    <property type="match status" value="1"/>
</dbReference>
<dbReference type="EC" id="6.3.4.18" evidence="4 5"/>
<evidence type="ECO:0000256" key="1">
    <source>
        <dbReference type="ARBA" id="ARBA00022741"/>
    </source>
</evidence>
<dbReference type="GO" id="GO:0006189">
    <property type="term" value="P:'de novo' IMP biosynthetic process"/>
    <property type="evidence" value="ECO:0007669"/>
    <property type="project" value="UniProtKB-UniRule"/>
</dbReference>
<dbReference type="Proteomes" id="UP001319921">
    <property type="component" value="Chromosome"/>
</dbReference>
<dbReference type="InterPro" id="IPR013815">
    <property type="entry name" value="ATP_grasp_subdomain_1"/>
</dbReference>
<evidence type="ECO:0000259" key="6">
    <source>
        <dbReference type="PROSITE" id="PS50975"/>
    </source>
</evidence>
<dbReference type="SUPFAM" id="SSF56059">
    <property type="entry name" value="Glutathione synthetase ATP-binding domain-like"/>
    <property type="match status" value="1"/>
</dbReference>
<sequence>MMYSILDWKPKIGILGGGQLGWMMILEGRRFPFTFYVLESDKSAPACKIADKCFSPEQYKEFVDSSDIVTFEFEHVYDKALEYAEESGKLLPKLNTVELKRERYKEKIFYKEHNLPTPRFFIANDGEEALKILKEEFNGVGVLKESRGGYDGKGQYFIKSDIEKYEFLKNKKEKFVVEEYVNFDFEASVIVVRDKKGIIANYPPTFNYNEKGILVYNYGPYYNQEIVNIGKKLSEELDYIGTMGVEVFVVNGKVLINEFAPRVHNTGHYTLDGAFISQFEQHLRAIVGIELGSTSIISPSGMVNILGTDRVPHEVLRYGKIYWYSKAEVRKRRKMGHINVVGNNLEEVKQKIDKIIELIYPNGLDL</sequence>
<feature type="binding site" evidence="4">
    <location>
        <begin position="257"/>
        <end position="258"/>
    </location>
    <ligand>
        <name>ATP</name>
        <dbReference type="ChEBI" id="CHEBI:30616"/>
    </ligand>
</feature>
<comment type="subunit">
    <text evidence="4">Homodimer.</text>
</comment>
<evidence type="ECO:0000256" key="2">
    <source>
        <dbReference type="ARBA" id="ARBA00022755"/>
    </source>
</evidence>
<keyword evidence="4 5" id="KW-0436">Ligase</keyword>
<comment type="function">
    <text evidence="4">Catalyzes the ATP-dependent conversion of 5-aminoimidazole ribonucleotide (AIR) and HCO(3)(-) to N5-carboxyaminoimidazole ribonucleotide (N5-CAIR).</text>
</comment>
<dbReference type="GO" id="GO:0034028">
    <property type="term" value="F:5-(carboxyamino)imidazole ribonucleotide synthase activity"/>
    <property type="evidence" value="ECO:0007669"/>
    <property type="project" value="UniProtKB-UniRule"/>
</dbReference>
<evidence type="ECO:0000313" key="8">
    <source>
        <dbReference type="Proteomes" id="UP001319921"/>
    </source>
</evidence>
<feature type="domain" description="ATP-grasp" evidence="6">
    <location>
        <begin position="107"/>
        <end position="287"/>
    </location>
</feature>
<dbReference type="PROSITE" id="PS50975">
    <property type="entry name" value="ATP_GRASP"/>
    <property type="match status" value="1"/>
</dbReference>